<dbReference type="InterPro" id="IPR029044">
    <property type="entry name" value="Nucleotide-diphossugar_trans"/>
</dbReference>
<dbReference type="EMBL" id="JAAITT010000006">
    <property type="protein sequence ID" value="NSJ48198.1"/>
    <property type="molecule type" value="Genomic_DNA"/>
</dbReference>
<evidence type="ECO:0000256" key="2">
    <source>
        <dbReference type="ARBA" id="ARBA00022801"/>
    </source>
</evidence>
<evidence type="ECO:0000259" key="3">
    <source>
        <dbReference type="Pfam" id="PF00149"/>
    </source>
</evidence>
<evidence type="ECO:0000313" key="5">
    <source>
        <dbReference type="EMBL" id="MCG4745911.1"/>
    </source>
</evidence>
<sequence>METGLISVIITTYKREFSMLKEAIDSVLAQTYPHMEIMVVDDNGGDGEYTRRIEEGLKAYPQITYIKLAHNSGAQAARNTGIMASHGEFIAFLDDDDLWEPEKLAMQVPCFEDPGVGLVFCQGYVFDDKDIGHRRLYHKEGTFKEKPDFNGMLENDTIGTTSQAVVRKTVFDDCGMFDVDFPARQDYEMWLRILKRYGAAGIDVPLFNMRVHDGERITSDPMRGIRGYQKVYKKYKKDFRKNRTARTNLLNEISWRLWKQAHRYPESILYAVRLFFVNPGFVLKKGPMGKLSRILKRAMIVLVSLLVLAALWQKIMSDQDTLELSFYHVKSGKVREGFRIIQLSDLHLKEFGENNQELVERVKILEPDIIAITGDMNMEQNDDYHVVLDLCRQLVEITDVYYVMGNHELVDYAHRRTRIREDIEKTGVHMLFNHAEMIQVNTNDIYIGGLINEPYNYVEYGGKRFMDEYVRSEAFKLLLVHYPEYFMGELEDMPVDLALCGHAHGGIVRIPYLGGVYATDQGFFPPLSEGQHEINDSVVIISRGLGQSHPFPRINNKPEIVVVDVNWY</sequence>
<dbReference type="EC" id="2.4.-.-" evidence="5"/>
<comment type="caution">
    <text evidence="5">The sequence shown here is derived from an EMBL/GenBank/DDBJ whole genome shotgun (WGS) entry which is preliminary data.</text>
</comment>
<dbReference type="InterPro" id="IPR001173">
    <property type="entry name" value="Glyco_trans_2-like"/>
</dbReference>
<dbReference type="EMBL" id="JAKNGE010000011">
    <property type="protein sequence ID" value="MCG4745911.1"/>
    <property type="molecule type" value="Genomic_DNA"/>
</dbReference>
<dbReference type="RefSeq" id="WP_165641696.1">
    <property type="nucleotide sequence ID" value="NZ_JAAITT010000006.1"/>
</dbReference>
<evidence type="ECO:0000313" key="6">
    <source>
        <dbReference type="EMBL" id="NSJ48198.1"/>
    </source>
</evidence>
<gene>
    <name evidence="6" type="ORF">G5B36_05735</name>
    <name evidence="5" type="ORF">L0N08_10850</name>
</gene>
<keyword evidence="5" id="KW-0328">Glycosyltransferase</keyword>
<dbReference type="PANTHER" id="PTHR31302">
    <property type="entry name" value="TRANSMEMBRANE PROTEIN WITH METALLOPHOSPHOESTERASE DOMAIN-RELATED"/>
    <property type="match status" value="1"/>
</dbReference>
<dbReference type="Proteomes" id="UP001299608">
    <property type="component" value="Unassembled WGS sequence"/>
</dbReference>
<accession>A0AAW5BNV1</accession>
<reference evidence="6" key="2">
    <citation type="submission" date="2020-02" db="EMBL/GenBank/DDBJ databases">
        <authorList>
            <person name="Littmann E."/>
            <person name="Sorbara M."/>
        </authorList>
    </citation>
    <scope>NUCLEOTIDE SEQUENCE</scope>
    <source>
        <strain evidence="6">MSK.1.17</strain>
    </source>
</reference>
<evidence type="ECO:0000313" key="8">
    <source>
        <dbReference type="Proteomes" id="UP001299608"/>
    </source>
</evidence>
<dbReference type="Pfam" id="PF00149">
    <property type="entry name" value="Metallophos"/>
    <property type="match status" value="1"/>
</dbReference>
<dbReference type="SUPFAM" id="SSF56300">
    <property type="entry name" value="Metallo-dependent phosphatases"/>
    <property type="match status" value="1"/>
</dbReference>
<feature type="domain" description="Calcineurin-like phosphoesterase" evidence="3">
    <location>
        <begin position="338"/>
        <end position="505"/>
    </location>
</feature>
<reference evidence="5" key="3">
    <citation type="submission" date="2022-01" db="EMBL/GenBank/DDBJ databases">
        <title>Collection of gut derived symbiotic bacterial strains cultured from healthy donors.</title>
        <authorList>
            <person name="Lin H."/>
            <person name="Kohout C."/>
            <person name="Waligurski E."/>
            <person name="Pamer E.G."/>
        </authorList>
    </citation>
    <scope>NUCLEOTIDE SEQUENCE</scope>
    <source>
        <strain evidence="5">DFI.6.55</strain>
    </source>
</reference>
<feature type="domain" description="Glycosyltransferase 2-like" evidence="4">
    <location>
        <begin position="7"/>
        <end position="173"/>
    </location>
</feature>
<dbReference type="GO" id="GO:0016757">
    <property type="term" value="F:glycosyltransferase activity"/>
    <property type="evidence" value="ECO:0007669"/>
    <property type="project" value="UniProtKB-KW"/>
</dbReference>
<dbReference type="AlphaFoldDB" id="A0AAW5BNV1"/>
<evidence type="ECO:0000256" key="1">
    <source>
        <dbReference type="ARBA" id="ARBA00022723"/>
    </source>
</evidence>
<reference evidence="6 7" key="1">
    <citation type="journal article" date="2020" name="Cell Host Microbe">
        <title>Functional and Genomic Variation between Human-Derived Isolates of Lachnospiraceae Reveals Inter- and Intra-Species Diversity.</title>
        <authorList>
            <person name="Sorbara M.T."/>
            <person name="Littmann E.R."/>
            <person name="Fontana E."/>
            <person name="Moody T.U."/>
            <person name="Kohout C.E."/>
            <person name="Gjonbalaj M."/>
            <person name="Eaton V."/>
            <person name="Seok R."/>
            <person name="Leiner I.M."/>
            <person name="Pamer E.G."/>
        </authorList>
    </citation>
    <scope>NUCLEOTIDE SEQUENCE [LARGE SCALE GENOMIC DNA]</scope>
    <source>
        <strain evidence="6 7">MSK.1.17</strain>
    </source>
</reference>
<dbReference type="InterPro" id="IPR051158">
    <property type="entry name" value="Metallophosphoesterase_sf"/>
</dbReference>
<evidence type="ECO:0000313" key="7">
    <source>
        <dbReference type="Proteomes" id="UP000669239"/>
    </source>
</evidence>
<dbReference type="InterPro" id="IPR004843">
    <property type="entry name" value="Calcineurin-like_PHP"/>
</dbReference>
<keyword evidence="2" id="KW-0378">Hydrolase</keyword>
<keyword evidence="1" id="KW-0479">Metal-binding</keyword>
<dbReference type="Pfam" id="PF00535">
    <property type="entry name" value="Glycos_transf_2"/>
    <property type="match status" value="1"/>
</dbReference>
<keyword evidence="5" id="KW-0808">Transferase</keyword>
<dbReference type="GO" id="GO:0008758">
    <property type="term" value="F:UDP-2,3-diacylglucosamine hydrolase activity"/>
    <property type="evidence" value="ECO:0007669"/>
    <property type="project" value="TreeGrafter"/>
</dbReference>
<proteinExistence type="predicted"/>
<evidence type="ECO:0000259" key="4">
    <source>
        <dbReference type="Pfam" id="PF00535"/>
    </source>
</evidence>
<dbReference type="GO" id="GO:0046872">
    <property type="term" value="F:metal ion binding"/>
    <property type="evidence" value="ECO:0007669"/>
    <property type="project" value="UniProtKB-KW"/>
</dbReference>
<dbReference type="PANTHER" id="PTHR31302:SF31">
    <property type="entry name" value="PHOSPHODIESTERASE YAEI"/>
    <property type="match status" value="1"/>
</dbReference>
<dbReference type="Gene3D" id="3.90.550.10">
    <property type="entry name" value="Spore Coat Polysaccharide Biosynthesis Protein SpsA, Chain A"/>
    <property type="match status" value="1"/>
</dbReference>
<dbReference type="InterPro" id="IPR029052">
    <property type="entry name" value="Metallo-depent_PP-like"/>
</dbReference>
<keyword evidence="7" id="KW-1185">Reference proteome</keyword>
<dbReference type="GO" id="GO:0016020">
    <property type="term" value="C:membrane"/>
    <property type="evidence" value="ECO:0007669"/>
    <property type="project" value="GOC"/>
</dbReference>
<dbReference type="GO" id="GO:0009245">
    <property type="term" value="P:lipid A biosynthetic process"/>
    <property type="evidence" value="ECO:0007669"/>
    <property type="project" value="TreeGrafter"/>
</dbReference>
<name>A0AAW5BNV1_9FIRM</name>
<dbReference type="SUPFAM" id="SSF53448">
    <property type="entry name" value="Nucleotide-diphospho-sugar transferases"/>
    <property type="match status" value="1"/>
</dbReference>
<dbReference type="Proteomes" id="UP000669239">
    <property type="component" value="Unassembled WGS sequence"/>
</dbReference>
<organism evidence="5 8">
    <name type="scientific">Enterocloster aldenensis</name>
    <dbReference type="NCBI Taxonomy" id="358742"/>
    <lineage>
        <taxon>Bacteria</taxon>
        <taxon>Bacillati</taxon>
        <taxon>Bacillota</taxon>
        <taxon>Clostridia</taxon>
        <taxon>Lachnospirales</taxon>
        <taxon>Lachnospiraceae</taxon>
        <taxon>Enterocloster</taxon>
    </lineage>
</organism>
<protein>
    <submittedName>
        <fullName evidence="5">Glycosyltransferase</fullName>
        <ecNumber evidence="5">2.4.-.-</ecNumber>
    </submittedName>
</protein>
<dbReference type="Gene3D" id="3.60.21.10">
    <property type="match status" value="1"/>
</dbReference>